<gene>
    <name evidence="1" type="ORF">LCGC14_2313940</name>
</gene>
<dbReference type="AlphaFoldDB" id="A0A0F9CKC7"/>
<accession>A0A0F9CKC7</accession>
<name>A0A0F9CKC7_9ZZZZ</name>
<evidence type="ECO:0000313" key="1">
    <source>
        <dbReference type="EMBL" id="KKL49594.1"/>
    </source>
</evidence>
<proteinExistence type="predicted"/>
<organism evidence="1">
    <name type="scientific">marine sediment metagenome</name>
    <dbReference type="NCBI Taxonomy" id="412755"/>
    <lineage>
        <taxon>unclassified sequences</taxon>
        <taxon>metagenomes</taxon>
        <taxon>ecological metagenomes</taxon>
    </lineage>
</organism>
<dbReference type="EMBL" id="LAZR01032904">
    <property type="protein sequence ID" value="KKL49594.1"/>
    <property type="molecule type" value="Genomic_DNA"/>
</dbReference>
<sequence length="473" mass="51810">MAVKFITSHKNFIGLSTDAKPTEVNATVPIGSTFYEYDTKKTARLVNELAPVHYWPLERDLLDQAGTTTGSVTHAGTNRTRINPTSGLIESVGANVPRYESVGGKLATLIEPAGTNLCTDSEAFRAAISGWLNQNGTVTDNVVAAPDGNTTADKIVEANDIGQSHYIRDTIAKASFTDNASVTFSVYLKPAERTFARIRFRLKDGNYREAYFNLSTGAMSGTEDASSYGSEQIGSSEWWRYWITHNIGNGANDPMFFVYLAEADNDVIYNGDGSSGIYVWGAMVQESPVPTSYVATSGATVTRATESGEPHFTLPAGLFDAEGTAIVWWRPGWDTQSIAAHSGIIAISNVSTSLFYAHLSLNSIFSRDGFNSASRSLSFSADTWYKLIIKWGYLVEGTKKFRVGIDSESGVSWGTEANFDGSYTLGANIRLGYTPFSRMHLRQLYLFPKVLSDDQINNWDGTKQNSTNWIRES</sequence>
<comment type="caution">
    <text evidence="1">The sequence shown here is derived from an EMBL/GenBank/DDBJ whole genome shotgun (WGS) entry which is preliminary data.</text>
</comment>
<reference evidence="1" key="1">
    <citation type="journal article" date="2015" name="Nature">
        <title>Complex archaea that bridge the gap between prokaryotes and eukaryotes.</title>
        <authorList>
            <person name="Spang A."/>
            <person name="Saw J.H."/>
            <person name="Jorgensen S.L."/>
            <person name="Zaremba-Niedzwiedzka K."/>
            <person name="Martijn J."/>
            <person name="Lind A.E."/>
            <person name="van Eijk R."/>
            <person name="Schleper C."/>
            <person name="Guy L."/>
            <person name="Ettema T.J."/>
        </authorList>
    </citation>
    <scope>NUCLEOTIDE SEQUENCE</scope>
</reference>
<protein>
    <submittedName>
        <fullName evidence="1">Uncharacterized protein</fullName>
    </submittedName>
</protein>